<organism evidence="6 8">
    <name type="scientific">Favolaschia claudopus</name>
    <dbReference type="NCBI Taxonomy" id="2862362"/>
    <lineage>
        <taxon>Eukaryota</taxon>
        <taxon>Fungi</taxon>
        <taxon>Dikarya</taxon>
        <taxon>Basidiomycota</taxon>
        <taxon>Agaricomycotina</taxon>
        <taxon>Agaricomycetes</taxon>
        <taxon>Agaricomycetidae</taxon>
        <taxon>Agaricales</taxon>
        <taxon>Marasmiineae</taxon>
        <taxon>Mycenaceae</taxon>
        <taxon>Favolaschia</taxon>
    </lineage>
</organism>
<evidence type="ECO:0000313" key="8">
    <source>
        <dbReference type="Proteomes" id="UP001362999"/>
    </source>
</evidence>
<comment type="caution">
    <text evidence="6">The sequence shown here is derived from an EMBL/GenBank/DDBJ whole genome shotgun (WGS) entry which is preliminary data.</text>
</comment>
<keyword evidence="3" id="KW-0862">Zinc</keyword>
<sequence length="190" mass="21806">MEARTVLSRHCAVCDRETSLWCSRCQAVWYCSQEHNTQAWPEHRLQCRSVATVPNSDTIATSTHIRWQRSVQAIFLPMDEDHPRMITVNLRPSGGACPVPMLEPYCKGSPNSIVLQRALNEDLLRFPLHLFYDSERHVNRAVQRITTGLAEKPFLGNVVVLKYNGTRRADYMDPTTHDLPTLSAYFLYCQ</sequence>
<dbReference type="Gene3D" id="6.10.140.2220">
    <property type="match status" value="1"/>
</dbReference>
<keyword evidence="2 4" id="KW-0863">Zinc-finger</keyword>
<protein>
    <recommendedName>
        <fullName evidence="5">MYND-type domain-containing protein</fullName>
    </recommendedName>
</protein>
<dbReference type="EMBL" id="JAWWNJ010000026">
    <property type="protein sequence ID" value="KAK7029711.1"/>
    <property type="molecule type" value="Genomic_DNA"/>
</dbReference>
<proteinExistence type="predicted"/>
<evidence type="ECO:0000313" key="6">
    <source>
        <dbReference type="EMBL" id="KAK7029711.1"/>
    </source>
</evidence>
<dbReference type="AlphaFoldDB" id="A0AAW0BS69"/>
<dbReference type="PROSITE" id="PS50865">
    <property type="entry name" value="ZF_MYND_2"/>
    <property type="match status" value="1"/>
</dbReference>
<dbReference type="GO" id="GO:0008270">
    <property type="term" value="F:zinc ion binding"/>
    <property type="evidence" value="ECO:0007669"/>
    <property type="project" value="UniProtKB-KW"/>
</dbReference>
<dbReference type="SUPFAM" id="SSF144232">
    <property type="entry name" value="HIT/MYND zinc finger-like"/>
    <property type="match status" value="1"/>
</dbReference>
<accession>A0AAW0BS69</accession>
<feature type="domain" description="MYND-type" evidence="5">
    <location>
        <begin position="11"/>
        <end position="47"/>
    </location>
</feature>
<dbReference type="EMBL" id="JAWWNJ010000024">
    <property type="protein sequence ID" value="KAK7032021.1"/>
    <property type="molecule type" value="Genomic_DNA"/>
</dbReference>
<evidence type="ECO:0000256" key="4">
    <source>
        <dbReference type="PROSITE-ProRule" id="PRU00134"/>
    </source>
</evidence>
<dbReference type="Proteomes" id="UP001362999">
    <property type="component" value="Unassembled WGS sequence"/>
</dbReference>
<evidence type="ECO:0000259" key="5">
    <source>
        <dbReference type="PROSITE" id="PS50865"/>
    </source>
</evidence>
<keyword evidence="8" id="KW-1185">Reference proteome</keyword>
<keyword evidence="1" id="KW-0479">Metal-binding</keyword>
<dbReference type="InterPro" id="IPR002893">
    <property type="entry name" value="Znf_MYND"/>
</dbReference>
<evidence type="ECO:0000256" key="2">
    <source>
        <dbReference type="ARBA" id="ARBA00022771"/>
    </source>
</evidence>
<name>A0AAW0BS69_9AGAR</name>
<evidence type="ECO:0000256" key="1">
    <source>
        <dbReference type="ARBA" id="ARBA00022723"/>
    </source>
</evidence>
<gene>
    <name evidence="7" type="ORF">R3P38DRAFT_3313873</name>
    <name evidence="6" type="ORF">R3P38DRAFT_3314400</name>
</gene>
<evidence type="ECO:0000313" key="7">
    <source>
        <dbReference type="EMBL" id="KAK7032021.1"/>
    </source>
</evidence>
<reference evidence="6 8" key="1">
    <citation type="journal article" date="2024" name="J Genomics">
        <title>Draft genome sequencing and assembly of Favolaschia claudopus CIRM-BRFM 2984 isolated from oak limbs.</title>
        <authorList>
            <person name="Navarro D."/>
            <person name="Drula E."/>
            <person name="Chaduli D."/>
            <person name="Cazenave R."/>
            <person name="Ahrendt S."/>
            <person name="Wang J."/>
            <person name="Lipzen A."/>
            <person name="Daum C."/>
            <person name="Barry K."/>
            <person name="Grigoriev I.V."/>
            <person name="Favel A."/>
            <person name="Rosso M.N."/>
            <person name="Martin F."/>
        </authorList>
    </citation>
    <scope>NUCLEOTIDE SEQUENCE [LARGE SCALE GENOMIC DNA]</scope>
    <source>
        <strain evidence="6 8">CIRM-BRFM 2984</strain>
    </source>
</reference>
<dbReference type="Pfam" id="PF01753">
    <property type="entry name" value="zf-MYND"/>
    <property type="match status" value="1"/>
</dbReference>
<evidence type="ECO:0000256" key="3">
    <source>
        <dbReference type="ARBA" id="ARBA00022833"/>
    </source>
</evidence>